<dbReference type="GO" id="GO:0006364">
    <property type="term" value="P:rRNA processing"/>
    <property type="evidence" value="ECO:0007669"/>
    <property type="project" value="InterPro"/>
</dbReference>
<dbReference type="OrthoDB" id="20109at2759"/>
<reference evidence="2" key="1">
    <citation type="submission" date="2019-04" db="EMBL/GenBank/DDBJ databases">
        <title>Sequencing of skin fungus with MAO and IRED activity.</title>
        <authorList>
            <person name="Marsaioli A.J."/>
            <person name="Bonatto J.M.C."/>
            <person name="Reis Junior O."/>
        </authorList>
    </citation>
    <scope>NUCLEOTIDE SEQUENCE</scope>
    <source>
        <strain evidence="2">30M1</strain>
    </source>
</reference>
<dbReference type="PANTHER" id="PTHR28272:SF1">
    <property type="entry name" value="RIBONUCLEASES P_MRP PROTEIN SUBUNIT POP3"/>
    <property type="match status" value="1"/>
</dbReference>
<proteinExistence type="predicted"/>
<dbReference type="GO" id="GO:0000172">
    <property type="term" value="C:ribonuclease MRP complex"/>
    <property type="evidence" value="ECO:0007669"/>
    <property type="project" value="TreeGrafter"/>
</dbReference>
<dbReference type="AlphaFoldDB" id="A0A9P4T5X6"/>
<feature type="compositionally biased region" description="Polar residues" evidence="1">
    <location>
        <begin position="116"/>
        <end position="128"/>
    </location>
</feature>
<dbReference type="InterPro" id="IPR013241">
    <property type="entry name" value="RNase_P_Pop3"/>
</dbReference>
<comment type="caution">
    <text evidence="2">The sequence shown here is derived from an EMBL/GenBank/DDBJ whole genome shotgun (WGS) entry which is preliminary data.</text>
</comment>
<dbReference type="GO" id="GO:0005655">
    <property type="term" value="C:nucleolar ribonuclease P complex"/>
    <property type="evidence" value="ECO:0007669"/>
    <property type="project" value="TreeGrafter"/>
</dbReference>
<dbReference type="Proteomes" id="UP000801428">
    <property type="component" value="Unassembled WGS sequence"/>
</dbReference>
<sequence>MAPQPKKPSKPIFKTSTPFTETKWPNVSHDDGEIVTELTCNLLAPIGEHRRTHIQLSKGKNRKRDIRLVSGDAHKVPVPAVASHILVGLNSVTRHLETLAATTAPPTAPINEVVDGQSSPTSGDDKSSITPLKQLSVVILTHPQPSSSPVHAHIPTLLHLATLRRDAKGKPSEPTRLVCLPTSTDNRLASALHIPRVGAIGIVEGAPGAKTLEEYVTKHVGLTECAWVDEALRSEWRELNVQQG</sequence>
<gene>
    <name evidence="2" type="ORF">E8E13_003056</name>
</gene>
<accession>A0A9P4T5X6</accession>
<evidence type="ECO:0000313" key="3">
    <source>
        <dbReference type="Proteomes" id="UP000801428"/>
    </source>
</evidence>
<dbReference type="GO" id="GO:0005829">
    <property type="term" value="C:cytosol"/>
    <property type="evidence" value="ECO:0007669"/>
    <property type="project" value="TreeGrafter"/>
</dbReference>
<dbReference type="EMBL" id="SWKU01000032">
    <property type="protein sequence ID" value="KAF2995547.1"/>
    <property type="molecule type" value="Genomic_DNA"/>
</dbReference>
<protein>
    <submittedName>
        <fullName evidence="2">Uncharacterized protein</fullName>
    </submittedName>
</protein>
<name>A0A9P4T5X6_CURKU</name>
<feature type="region of interest" description="Disordered" evidence="1">
    <location>
        <begin position="103"/>
        <end position="128"/>
    </location>
</feature>
<dbReference type="GO" id="GO:0000171">
    <property type="term" value="F:ribonuclease MRP activity"/>
    <property type="evidence" value="ECO:0007669"/>
    <property type="project" value="TreeGrafter"/>
</dbReference>
<dbReference type="GO" id="GO:0008033">
    <property type="term" value="P:tRNA processing"/>
    <property type="evidence" value="ECO:0007669"/>
    <property type="project" value="InterPro"/>
</dbReference>
<dbReference type="GO" id="GO:0004526">
    <property type="term" value="F:ribonuclease P activity"/>
    <property type="evidence" value="ECO:0007669"/>
    <property type="project" value="TreeGrafter"/>
</dbReference>
<organism evidence="2 3">
    <name type="scientific">Curvularia kusanoi</name>
    <name type="common">Cochliobolus kusanoi</name>
    <dbReference type="NCBI Taxonomy" id="90978"/>
    <lineage>
        <taxon>Eukaryota</taxon>
        <taxon>Fungi</taxon>
        <taxon>Dikarya</taxon>
        <taxon>Ascomycota</taxon>
        <taxon>Pezizomycotina</taxon>
        <taxon>Dothideomycetes</taxon>
        <taxon>Pleosporomycetidae</taxon>
        <taxon>Pleosporales</taxon>
        <taxon>Pleosporineae</taxon>
        <taxon>Pleosporaceae</taxon>
        <taxon>Curvularia</taxon>
    </lineage>
</organism>
<dbReference type="GO" id="GO:0034965">
    <property type="term" value="P:intronic box C/D snoRNA processing"/>
    <property type="evidence" value="ECO:0007669"/>
    <property type="project" value="TreeGrafter"/>
</dbReference>
<dbReference type="PANTHER" id="PTHR28272">
    <property type="entry name" value="RIBONUCLEASES P/MRP PROTEIN SUBUNIT POP3"/>
    <property type="match status" value="1"/>
</dbReference>
<keyword evidence="3" id="KW-1185">Reference proteome</keyword>
<evidence type="ECO:0000313" key="2">
    <source>
        <dbReference type="EMBL" id="KAF2995547.1"/>
    </source>
</evidence>
<evidence type="ECO:0000256" key="1">
    <source>
        <dbReference type="SAM" id="MobiDB-lite"/>
    </source>
</evidence>